<evidence type="ECO:0000256" key="1">
    <source>
        <dbReference type="ARBA" id="ARBA00038349"/>
    </source>
</evidence>
<dbReference type="PANTHER" id="PTHR12984:SF6">
    <property type="entry name" value="SCY1-LIKE PROTEIN 2"/>
    <property type="match status" value="1"/>
</dbReference>
<proteinExistence type="inferred from homology"/>
<comment type="similarity">
    <text evidence="1">Belongs to the protein kinase superfamily.</text>
</comment>
<feature type="domain" description="Protein kinase" evidence="2">
    <location>
        <begin position="65"/>
        <end position="355"/>
    </location>
</feature>
<dbReference type="EMBL" id="JAIZAY010000019">
    <property type="protein sequence ID" value="KAJ8023859.1"/>
    <property type="molecule type" value="Genomic_DNA"/>
</dbReference>
<dbReference type="Pfam" id="PF00069">
    <property type="entry name" value="Pkinase"/>
    <property type="match status" value="1"/>
</dbReference>
<dbReference type="FunFam" id="3.30.200.20:FF:000179">
    <property type="entry name" value="SCY1 like pseudokinase 2"/>
    <property type="match status" value="1"/>
</dbReference>
<gene>
    <name evidence="3" type="ORF">HOLleu_36420</name>
</gene>
<dbReference type="OrthoDB" id="79687at2759"/>
<dbReference type="InterPro" id="IPR051177">
    <property type="entry name" value="CIK-Related_Protein"/>
</dbReference>
<reference evidence="3" key="1">
    <citation type="submission" date="2021-10" db="EMBL/GenBank/DDBJ databases">
        <title>Tropical sea cucumber genome reveals ecological adaptation and Cuvierian tubules defense mechanism.</title>
        <authorList>
            <person name="Chen T."/>
        </authorList>
    </citation>
    <scope>NUCLEOTIDE SEQUENCE</scope>
    <source>
        <strain evidence="3">Nanhai2018</strain>
        <tissue evidence="3">Muscle</tissue>
    </source>
</reference>
<dbReference type="AlphaFoldDB" id="A0A9Q0YK47"/>
<dbReference type="Gene3D" id="3.30.200.20">
    <property type="entry name" value="Phosphorylase Kinase, domain 1"/>
    <property type="match status" value="1"/>
</dbReference>
<organism evidence="3 4">
    <name type="scientific">Holothuria leucospilota</name>
    <name type="common">Black long sea cucumber</name>
    <name type="synonym">Mertensiothuria leucospilota</name>
    <dbReference type="NCBI Taxonomy" id="206669"/>
    <lineage>
        <taxon>Eukaryota</taxon>
        <taxon>Metazoa</taxon>
        <taxon>Echinodermata</taxon>
        <taxon>Eleutherozoa</taxon>
        <taxon>Echinozoa</taxon>
        <taxon>Holothuroidea</taxon>
        <taxon>Aspidochirotacea</taxon>
        <taxon>Aspidochirotida</taxon>
        <taxon>Holothuriidae</taxon>
        <taxon>Holothuria</taxon>
    </lineage>
</organism>
<dbReference type="CDD" id="cd14011">
    <property type="entry name" value="PK_SCY1_like"/>
    <property type="match status" value="1"/>
</dbReference>
<evidence type="ECO:0000313" key="4">
    <source>
        <dbReference type="Proteomes" id="UP001152320"/>
    </source>
</evidence>
<dbReference type="PANTHER" id="PTHR12984">
    <property type="entry name" value="SCY1-RELATED S/T PROTEIN KINASE-LIKE"/>
    <property type="match status" value="1"/>
</dbReference>
<dbReference type="GO" id="GO:0004672">
    <property type="term" value="F:protein kinase activity"/>
    <property type="evidence" value="ECO:0007669"/>
    <property type="project" value="InterPro"/>
</dbReference>
<accession>A0A9Q0YK47</accession>
<dbReference type="InterPro" id="IPR011989">
    <property type="entry name" value="ARM-like"/>
</dbReference>
<dbReference type="SMART" id="SM00220">
    <property type="entry name" value="S_TKc"/>
    <property type="match status" value="1"/>
</dbReference>
<protein>
    <submittedName>
        <fullName evidence="3">SCY1-like protein 2</fullName>
    </submittedName>
</protein>
<sequence length="500" mass="57021">MCFCQRLLKDKDTPTLISRRTIYIFQVPAVLNVQLPKCIMDMLNRLKSTVGGLIGNPVTREFDVGPHIASAGPGHLWRIYEGTKKTTKQKVSLFYLEKKYLDKFSRKDREKLLETLKIGPTKLTKLRHPNLLVVEHPLEESRESLAFATEPVFASLSNLLGCREGMPSPVPQEVTDHELYEVEIKYGLLQLTEALKFLHNNVKMIHGNICPENVILNANGAWKLAGFDFFIQSSNPPDQPAQFSVREWEDDVTPVAQPNLNFFAPEYILTLNCDTASDLFSLGMLMYATVNKGKVLYDNNENVRTFKQNVSQLKALNFTSLGSLPEGLKEYVKMLLSATPTVRPDADQLSKIPYFDDVGAMTLQYLDTLFQQENIQKSKFFKGLPKILSKLPKRVVLQRVLPCLCKEFYNPDMIPFVLPNVLLITEMCTNEEYVRLVLPELIPVFKLQEPVQISLIFMQRMDLLLTKTPKEDVKHHVLPMVYRALEARSPQIQVSVFAIN</sequence>
<dbReference type="Gene3D" id="1.10.510.10">
    <property type="entry name" value="Transferase(Phosphotransferase) domain 1"/>
    <property type="match status" value="1"/>
</dbReference>
<dbReference type="InterPro" id="IPR011009">
    <property type="entry name" value="Kinase-like_dom_sf"/>
</dbReference>
<dbReference type="Proteomes" id="UP001152320">
    <property type="component" value="Chromosome 19"/>
</dbReference>
<keyword evidence="4" id="KW-1185">Reference proteome</keyword>
<evidence type="ECO:0000259" key="2">
    <source>
        <dbReference type="PROSITE" id="PS50011"/>
    </source>
</evidence>
<dbReference type="Gene3D" id="1.25.10.10">
    <property type="entry name" value="Leucine-rich Repeat Variant"/>
    <property type="match status" value="1"/>
</dbReference>
<evidence type="ECO:0000313" key="3">
    <source>
        <dbReference type="EMBL" id="KAJ8023859.1"/>
    </source>
</evidence>
<dbReference type="GO" id="GO:0005524">
    <property type="term" value="F:ATP binding"/>
    <property type="evidence" value="ECO:0007669"/>
    <property type="project" value="InterPro"/>
</dbReference>
<comment type="caution">
    <text evidence="3">The sequence shown here is derived from an EMBL/GenBank/DDBJ whole genome shotgun (WGS) entry which is preliminary data.</text>
</comment>
<name>A0A9Q0YK47_HOLLE</name>
<dbReference type="InterPro" id="IPR000719">
    <property type="entry name" value="Prot_kinase_dom"/>
</dbReference>
<dbReference type="PROSITE" id="PS50011">
    <property type="entry name" value="PROTEIN_KINASE_DOM"/>
    <property type="match status" value="1"/>
</dbReference>
<dbReference type="SUPFAM" id="SSF56112">
    <property type="entry name" value="Protein kinase-like (PK-like)"/>
    <property type="match status" value="1"/>
</dbReference>